<dbReference type="AlphaFoldDB" id="Q09JR9"/>
<feature type="disulfide bond" evidence="3">
    <location>
        <begin position="122"/>
        <end position="149"/>
    </location>
</feature>
<proteinExistence type="evidence at protein level"/>
<sequence length="176" mass="18735">MVSVTLAVACLFAAVSAAASSAQCDFGGPFQAYKSVNGPGNGGYYLRKTTKPGTPECAYVLVPQNTLSEGQSTSFTYGKLQNGQMIQLTATVTVNGDKIEVTGAGQDLSGTTTVLFSDYRSCDVMRGPDGNYELWVHSSAINLQSYGCCDTKFAQVAGGRPIHHTWQTYCPPLPRQ</sequence>
<name>Q09JR9_ARGMO</name>
<keyword evidence="1" id="KW-0732">Signal</keyword>
<feature type="chain" id="PRO_5004167728" evidence="1">
    <location>
        <begin position="18"/>
        <end position="176"/>
    </location>
</feature>
<feature type="signal peptide" evidence="1">
    <location>
        <begin position="1"/>
        <end position="17"/>
    </location>
</feature>
<dbReference type="InterPro" id="IPR002970">
    <property type="entry name" value="Tick_his-bd"/>
</dbReference>
<dbReference type="Pfam" id="PF02098">
    <property type="entry name" value="His_binding"/>
    <property type="match status" value="1"/>
</dbReference>
<dbReference type="PDBsum" id="3BRN"/>
<dbReference type="EvolutionaryTrace" id="Q09JR9"/>
<dbReference type="SMR" id="Q09JR9"/>
<keyword evidence="3" id="KW-0002">3D-structure</keyword>
<protein>
    <submittedName>
        <fullName evidence="2">Lipocalin</fullName>
    </submittedName>
</protein>
<organism evidence="2">
    <name type="scientific">Argas monolakensis</name>
    <name type="common">Mono lake bird tick</name>
    <dbReference type="NCBI Taxonomy" id="34602"/>
    <lineage>
        <taxon>Eukaryota</taxon>
        <taxon>Metazoa</taxon>
        <taxon>Ecdysozoa</taxon>
        <taxon>Arthropoda</taxon>
        <taxon>Chelicerata</taxon>
        <taxon>Arachnida</taxon>
        <taxon>Acari</taxon>
        <taxon>Parasitiformes</taxon>
        <taxon>Ixodida</taxon>
        <taxon>Ixodoidea</taxon>
        <taxon>Argasidae</taxon>
        <taxon>Argasinae</taxon>
        <taxon>Argas</taxon>
    </lineage>
</organism>
<dbReference type="InterPro" id="IPR012674">
    <property type="entry name" value="Calycin"/>
</dbReference>
<evidence type="ECO:0007829" key="3">
    <source>
        <dbReference type="PDB" id="3BRN"/>
    </source>
</evidence>
<evidence type="ECO:0000313" key="2">
    <source>
        <dbReference type="EMBL" id="ABI52694.1"/>
    </source>
</evidence>
<dbReference type="SUPFAM" id="SSF50814">
    <property type="entry name" value="Lipocalins"/>
    <property type="match status" value="1"/>
</dbReference>
<dbReference type="GO" id="GO:0030682">
    <property type="term" value="P:symbiont-mediated perturbation of host defenses"/>
    <property type="evidence" value="ECO:0007669"/>
    <property type="project" value="InterPro"/>
</dbReference>
<dbReference type="PDB" id="3BRN">
    <property type="method" value="X-ray"/>
    <property type="resolution" value="2.00 A"/>
    <property type="chains" value="A/B=18-174"/>
</dbReference>
<accession>Q09JR9</accession>
<dbReference type="Gene3D" id="2.40.128.20">
    <property type="match status" value="1"/>
</dbReference>
<feature type="disulfide bond" evidence="3">
    <location>
        <begin position="24"/>
        <end position="148"/>
    </location>
</feature>
<reference evidence="2 3" key="1">
    <citation type="journal article" date="2008" name="J. Biol. Chem.">
        <title>Structure, function, and evolution of biogenic amine-binding proteins in soft ticks.</title>
        <authorList>
            <person name="Mans B.J."/>
            <person name="Ribeiro J.M."/>
            <person name="Andersen J.F."/>
        </authorList>
    </citation>
    <scope>NUCLEOTIDE SEQUENCE</scope>
    <source>
        <strain evidence="2">AM-182</strain>
        <tissue evidence="2">Adult salivary gland</tissue>
    </source>
</reference>
<evidence type="ECO:0000256" key="1">
    <source>
        <dbReference type="SAM" id="SignalP"/>
    </source>
</evidence>
<dbReference type="EMBL" id="DQ886777">
    <property type="protein sequence ID" value="ABI52694.1"/>
    <property type="molecule type" value="mRNA"/>
</dbReference>
<dbReference type="GO" id="GO:0043176">
    <property type="term" value="F:amine binding"/>
    <property type="evidence" value="ECO:0007669"/>
    <property type="project" value="InterPro"/>
</dbReference>
<feature type="disulfide bond" evidence="3">
    <location>
        <begin position="57"/>
        <end position="170"/>
    </location>
</feature>